<dbReference type="Pfam" id="PF16542">
    <property type="entry name" value="PNKP_ligase"/>
    <property type="match status" value="1"/>
</dbReference>
<evidence type="ECO:0000313" key="3">
    <source>
        <dbReference type="EMBL" id="SMP23660.1"/>
    </source>
</evidence>
<dbReference type="SUPFAM" id="SSF56091">
    <property type="entry name" value="DNA ligase/mRNA capping enzyme, catalytic domain"/>
    <property type="match status" value="1"/>
</dbReference>
<dbReference type="InterPro" id="IPR032380">
    <property type="entry name" value="PNKP_ligase_dom"/>
</dbReference>
<evidence type="ECO:0000313" key="4">
    <source>
        <dbReference type="Proteomes" id="UP001157946"/>
    </source>
</evidence>
<dbReference type="EMBL" id="FXTU01000004">
    <property type="protein sequence ID" value="SMP23660.1"/>
    <property type="molecule type" value="Genomic_DNA"/>
</dbReference>
<dbReference type="Proteomes" id="UP001157946">
    <property type="component" value="Unassembled WGS sequence"/>
</dbReference>
<comment type="caution">
    <text evidence="3">The sequence shown here is derived from an EMBL/GenBank/DDBJ whole genome shotgun (WGS) entry which is preliminary data.</text>
</comment>
<keyword evidence="4" id="KW-1185">Reference proteome</keyword>
<dbReference type="InterPro" id="IPR006186">
    <property type="entry name" value="Ser/Thr-sp_prot-phosphatase"/>
</dbReference>
<sequence>MMKSREGEEVTSMQWKIPECALVVLIGASGSGKSTFARRVFKETEVLSSDFFRAMVSDDEGDQSASSAAFELLHQVAAKRLERKRLTVIDATNVQADGRKELIALAKRYHMIPVAFVMNMAESVCHEHNAMRERKLPSHVIKRQHQALKRSLRNLKKEGFRYIYKAQEPEELMQVEIVRERLWVDKRDETGPFDIIGDVHGCYAELVELLTQLGYRVVDKGDKVHVEPPVGRKAIFLGDLVDRGPDSPSVLRLVMSMVESGAALCVPGNHDVKLLKKLDGRNVQVKHGLEVTLAQLDKEPPEWIEEVRNFLRGLVSHYVLDEGRLVVAHAGMKEEYQGRASGVIRDFALYGETTGEIDAFGLPVRLNWAESYRGSATVVYGHTPIKEPTWLNRTLNIDTGCVFGGKLTALRYPENELVSVAAKQVYAEPVRPLEASPAVSNSHRDETRIDVQDVLTDRIQTRLLRRPVHIRKEQSAAALETMSRFAIDPKWLIYLPPTMSPSETSEQPGYLEHPEEAFGYYAQRGVKQVICEEKHMGSRAVVIVCRDKETALNRFDVADAGWGVVYTRTGRRFFEDASVEQAILERLQQAITRAGLWDELQTDWMCLDCELMPWSAKAQELIRQQYALVGAASRQALAGAVSLLKQAAAAGRGVEELLSHFQEKQENSREFVASYRRYSWRVNDLNDYKLAPFHLLATEGRVYTDRDHLWHMETIGRICREDTGILMATRYLVVNVENSDEVEAATAWWLEMTESGGEGMVVKPLSFIAANGKGLLQPAVKCRGREYLRLIYGPDYTEEANLTRLRNRGLKQKRSLALREFALGLEGLMRFVDREPLHRVHACAFGVMALESEPVDPRL</sequence>
<dbReference type="InterPro" id="IPR029052">
    <property type="entry name" value="Metallo-depent_PP-like"/>
</dbReference>
<dbReference type="InterPro" id="IPR027417">
    <property type="entry name" value="P-loop_NTPase"/>
</dbReference>
<organism evidence="3 4">
    <name type="scientific">Laceyella tengchongensis</name>
    <dbReference type="NCBI Taxonomy" id="574699"/>
    <lineage>
        <taxon>Bacteria</taxon>
        <taxon>Bacillati</taxon>
        <taxon>Bacillota</taxon>
        <taxon>Bacilli</taxon>
        <taxon>Bacillales</taxon>
        <taxon>Thermoactinomycetaceae</taxon>
        <taxon>Laceyella</taxon>
    </lineage>
</organism>
<feature type="domain" description="Polynucleotide kinase-phosphatase ligase" evidence="2">
    <location>
        <begin position="477"/>
        <end position="854"/>
    </location>
</feature>
<dbReference type="PANTHER" id="PTHR42850:SF7">
    <property type="entry name" value="BIS(5'-NUCLEOSYL)-TETRAPHOSPHATASE PRPE [ASYMMETRICAL]"/>
    <property type="match status" value="1"/>
</dbReference>
<dbReference type="PRINTS" id="PR00114">
    <property type="entry name" value="STPHPHTASE"/>
</dbReference>
<dbReference type="CDD" id="cd07423">
    <property type="entry name" value="MPP_Prp_like"/>
    <property type="match status" value="1"/>
</dbReference>
<evidence type="ECO:0000259" key="1">
    <source>
        <dbReference type="Pfam" id="PF00149"/>
    </source>
</evidence>
<dbReference type="PANTHER" id="PTHR42850">
    <property type="entry name" value="METALLOPHOSPHOESTERASE"/>
    <property type="match status" value="1"/>
</dbReference>
<dbReference type="Gene3D" id="3.60.21.10">
    <property type="match status" value="1"/>
</dbReference>
<dbReference type="InterPro" id="IPR050126">
    <property type="entry name" value="Ap4A_hydrolase"/>
</dbReference>
<protein>
    <submittedName>
        <fullName evidence="3">Polynucleotide 3'-phosphatase /polynucleotide 5'-hydroxyl-kinase /polynucleotide 2',3'-cyclic phosphate phosphodiesterase</fullName>
    </submittedName>
</protein>
<dbReference type="GO" id="GO:0005737">
    <property type="term" value="C:cytoplasm"/>
    <property type="evidence" value="ECO:0007669"/>
    <property type="project" value="TreeGrafter"/>
</dbReference>
<feature type="domain" description="Calcineurin-like phosphoesterase" evidence="1">
    <location>
        <begin position="192"/>
        <end position="384"/>
    </location>
</feature>
<gene>
    <name evidence="3" type="ORF">SAMN06265361_104238</name>
</gene>
<dbReference type="GO" id="GO:0016791">
    <property type="term" value="F:phosphatase activity"/>
    <property type="evidence" value="ECO:0007669"/>
    <property type="project" value="TreeGrafter"/>
</dbReference>
<accession>A0AA45WQ73</accession>
<proteinExistence type="predicted"/>
<dbReference type="Pfam" id="PF13671">
    <property type="entry name" value="AAA_33"/>
    <property type="match status" value="1"/>
</dbReference>
<dbReference type="SUPFAM" id="SSF56300">
    <property type="entry name" value="Metallo-dependent phosphatases"/>
    <property type="match status" value="1"/>
</dbReference>
<dbReference type="SUPFAM" id="SSF52540">
    <property type="entry name" value="P-loop containing nucleoside triphosphate hydrolases"/>
    <property type="match status" value="1"/>
</dbReference>
<dbReference type="Pfam" id="PF00149">
    <property type="entry name" value="Metallophos"/>
    <property type="match status" value="1"/>
</dbReference>
<dbReference type="InterPro" id="IPR004843">
    <property type="entry name" value="Calcineurin-like_PHP"/>
</dbReference>
<dbReference type="InterPro" id="IPR024028">
    <property type="entry name" value="PNKP_bac"/>
</dbReference>
<dbReference type="RefSeq" id="WP_284724404.1">
    <property type="nucleotide sequence ID" value="NZ_FXTU01000004.1"/>
</dbReference>
<reference evidence="3" key="1">
    <citation type="submission" date="2017-05" db="EMBL/GenBank/DDBJ databases">
        <authorList>
            <person name="Varghese N."/>
            <person name="Submissions S."/>
        </authorList>
    </citation>
    <scope>NUCLEOTIDE SEQUENCE</scope>
    <source>
        <strain evidence="3">DSM 45262</strain>
    </source>
</reference>
<evidence type="ECO:0000259" key="2">
    <source>
        <dbReference type="Pfam" id="PF16542"/>
    </source>
</evidence>
<dbReference type="InterPro" id="IPR041780">
    <property type="entry name" value="MPP_PrpE-like"/>
</dbReference>
<dbReference type="Gene3D" id="3.40.50.300">
    <property type="entry name" value="P-loop containing nucleotide triphosphate hydrolases"/>
    <property type="match status" value="1"/>
</dbReference>
<dbReference type="AlphaFoldDB" id="A0AA45WQ73"/>
<dbReference type="Gene3D" id="3.30.470.30">
    <property type="entry name" value="DNA ligase/mRNA capping enzyme"/>
    <property type="match status" value="2"/>
</dbReference>
<name>A0AA45WQ73_9BACL</name>
<dbReference type="NCBIfam" id="TIGR04075">
    <property type="entry name" value="bacter_Pnkp"/>
    <property type="match status" value="1"/>
</dbReference>